<dbReference type="Pfam" id="PF03199">
    <property type="entry name" value="GSH_synthase"/>
    <property type="match status" value="1"/>
</dbReference>
<keyword evidence="9" id="KW-0067">ATP-binding</keyword>
<dbReference type="EMBL" id="JABMOJ010000314">
    <property type="protein sequence ID" value="NQV65377.1"/>
    <property type="molecule type" value="Genomic_DNA"/>
</dbReference>
<name>A0A972VZ87_9GAMM</name>
<evidence type="ECO:0000256" key="8">
    <source>
        <dbReference type="ARBA" id="ARBA00022741"/>
    </source>
</evidence>
<dbReference type="AlphaFoldDB" id="A0A972VZ87"/>
<dbReference type="Pfam" id="PF03917">
    <property type="entry name" value="GSH_synth_ATP"/>
    <property type="match status" value="1"/>
</dbReference>
<dbReference type="InterPro" id="IPR037013">
    <property type="entry name" value="GSH-S_sub-bd_sf"/>
</dbReference>
<comment type="similarity">
    <text evidence="3">Belongs to the eukaryotic GSH synthase family.</text>
</comment>
<keyword evidence="7" id="KW-0479">Metal-binding</keyword>
<keyword evidence="6" id="KW-0317">Glutathione biosynthesis</keyword>
<dbReference type="InterPro" id="IPR016185">
    <property type="entry name" value="PreATP-grasp_dom_sf"/>
</dbReference>
<keyword evidence="10" id="KW-0460">Magnesium</keyword>
<dbReference type="EC" id="6.3.2.3" evidence="4"/>
<sequence>MFDIISNAMIDDVVAEAMQLDMCFLSGPGQARQVPFTLTPTPISVESFKTLVDAAALLGRLTQALAANAALLEEIHAPLAESEPFFAELLSIHRELSTPAGSLPRIPLLLQRSDFMLDSTLGPSLVECNSIAAGMAPFGDRIQQLHLYIQQRWPEDFARYSAATGATIVPNPATSRLAEAITLAANHVRREAKDGDTATFLMIVQEDEDNIFDQRLLERALQRRGVKTCRRTMRQLHKRLSTGPNLRLMLEDVGPIDVVYLRAGYQYQDYVAADLDSLRCCDALRAVRVFIERHRVAVNATVSQQLATSKRMQQYIASNPASLLHALGFTPAEAAALKAIFVEMRLVDESTANRLQESGTSQWVMKNQGEGGGHCLFDGAIIERLATLDKKAYPGWTLMRRLQPTGREVATLRVREGKAQRVERLVSEIGIFTAHLDGEPLGGSAQDPGYVG</sequence>
<dbReference type="GO" id="GO:0005829">
    <property type="term" value="C:cytosol"/>
    <property type="evidence" value="ECO:0007669"/>
    <property type="project" value="TreeGrafter"/>
</dbReference>
<dbReference type="Gene3D" id="3.30.1490.50">
    <property type="match status" value="1"/>
</dbReference>
<comment type="pathway">
    <text evidence="2">Sulfur metabolism; glutathione biosynthesis; glutathione from L-cysteine and L-glutamate: step 2/2.</text>
</comment>
<dbReference type="PANTHER" id="PTHR11130:SF0">
    <property type="entry name" value="GLUTATHIONE SYNTHETASE"/>
    <property type="match status" value="1"/>
</dbReference>
<dbReference type="InterPro" id="IPR014049">
    <property type="entry name" value="Glutathione_synthase_N_euk"/>
</dbReference>
<evidence type="ECO:0000256" key="9">
    <source>
        <dbReference type="ARBA" id="ARBA00022840"/>
    </source>
</evidence>
<accession>A0A972VZ87</accession>
<dbReference type="SUPFAM" id="SSF56059">
    <property type="entry name" value="Glutathione synthetase ATP-binding domain-like"/>
    <property type="match status" value="1"/>
</dbReference>
<dbReference type="GO" id="GO:0005524">
    <property type="term" value="F:ATP binding"/>
    <property type="evidence" value="ECO:0007669"/>
    <property type="project" value="UniProtKB-KW"/>
</dbReference>
<dbReference type="Proteomes" id="UP000754644">
    <property type="component" value="Unassembled WGS sequence"/>
</dbReference>
<feature type="non-terminal residue" evidence="12">
    <location>
        <position position="452"/>
    </location>
</feature>
<proteinExistence type="inferred from homology"/>
<evidence type="ECO:0000256" key="5">
    <source>
        <dbReference type="ARBA" id="ARBA00022598"/>
    </source>
</evidence>
<evidence type="ECO:0000313" key="12">
    <source>
        <dbReference type="EMBL" id="NQV65377.1"/>
    </source>
</evidence>
<dbReference type="PIRSF" id="PIRSF001558">
    <property type="entry name" value="GSHase"/>
    <property type="match status" value="1"/>
</dbReference>
<feature type="domain" description="Glutathione synthase substrate-binding" evidence="11">
    <location>
        <begin position="199"/>
        <end position="307"/>
    </location>
</feature>
<dbReference type="InterPro" id="IPR014709">
    <property type="entry name" value="Glutathione_synthase_C_euk"/>
</dbReference>
<evidence type="ECO:0000259" key="11">
    <source>
        <dbReference type="Pfam" id="PF03199"/>
    </source>
</evidence>
<dbReference type="Gene3D" id="3.30.1490.80">
    <property type="match status" value="1"/>
</dbReference>
<dbReference type="GO" id="GO:0004363">
    <property type="term" value="F:glutathione synthase activity"/>
    <property type="evidence" value="ECO:0007669"/>
    <property type="project" value="UniProtKB-EC"/>
</dbReference>
<dbReference type="Gene3D" id="1.10.1080.10">
    <property type="entry name" value="Glutathione Synthetase, Chain A, domain 3"/>
    <property type="match status" value="1"/>
</dbReference>
<dbReference type="InterPro" id="IPR004887">
    <property type="entry name" value="GSH_synth_subst-bd"/>
</dbReference>
<comment type="caution">
    <text evidence="12">The sequence shown here is derived from an EMBL/GenBank/DDBJ whole genome shotgun (WGS) entry which is preliminary data.</text>
</comment>
<keyword evidence="8" id="KW-0547">Nucleotide-binding</keyword>
<dbReference type="InterPro" id="IPR014042">
    <property type="entry name" value="Glutathione_synthase_a-hlx"/>
</dbReference>
<dbReference type="GO" id="GO:0046872">
    <property type="term" value="F:metal ion binding"/>
    <property type="evidence" value="ECO:0007669"/>
    <property type="project" value="UniProtKB-KW"/>
</dbReference>
<evidence type="ECO:0000313" key="13">
    <source>
        <dbReference type="Proteomes" id="UP000754644"/>
    </source>
</evidence>
<evidence type="ECO:0000256" key="1">
    <source>
        <dbReference type="ARBA" id="ARBA00001946"/>
    </source>
</evidence>
<dbReference type="PANTHER" id="PTHR11130">
    <property type="entry name" value="GLUTATHIONE SYNTHETASE"/>
    <property type="match status" value="1"/>
</dbReference>
<evidence type="ECO:0000256" key="7">
    <source>
        <dbReference type="ARBA" id="ARBA00022723"/>
    </source>
</evidence>
<evidence type="ECO:0000256" key="4">
    <source>
        <dbReference type="ARBA" id="ARBA00012214"/>
    </source>
</evidence>
<comment type="cofactor">
    <cofactor evidence="1">
        <name>Mg(2+)</name>
        <dbReference type="ChEBI" id="CHEBI:18420"/>
    </cofactor>
</comment>
<keyword evidence="5" id="KW-0436">Ligase</keyword>
<evidence type="ECO:0000256" key="3">
    <source>
        <dbReference type="ARBA" id="ARBA00010385"/>
    </source>
</evidence>
<protein>
    <recommendedName>
        <fullName evidence="4">glutathione synthase</fullName>
        <ecNumber evidence="4">6.3.2.3</ecNumber>
    </recommendedName>
</protein>
<dbReference type="InterPro" id="IPR005615">
    <property type="entry name" value="Glutathione_synthase"/>
</dbReference>
<evidence type="ECO:0000256" key="10">
    <source>
        <dbReference type="ARBA" id="ARBA00022842"/>
    </source>
</evidence>
<gene>
    <name evidence="12" type="ORF">HQ497_08425</name>
</gene>
<reference evidence="12" key="1">
    <citation type="submission" date="2020-05" db="EMBL/GenBank/DDBJ databases">
        <title>Sulfur intermediates as new biogeochemical hubs in an aquatic model microbial ecosystem.</title>
        <authorList>
            <person name="Vigneron A."/>
        </authorList>
    </citation>
    <scope>NUCLEOTIDE SEQUENCE</scope>
    <source>
        <strain evidence="12">Bin.250</strain>
    </source>
</reference>
<evidence type="ECO:0000256" key="6">
    <source>
        <dbReference type="ARBA" id="ARBA00022684"/>
    </source>
</evidence>
<dbReference type="GO" id="GO:0043295">
    <property type="term" value="F:glutathione binding"/>
    <property type="evidence" value="ECO:0007669"/>
    <property type="project" value="TreeGrafter"/>
</dbReference>
<evidence type="ECO:0000256" key="2">
    <source>
        <dbReference type="ARBA" id="ARBA00004965"/>
    </source>
</evidence>
<dbReference type="SUPFAM" id="SSF52440">
    <property type="entry name" value="PreATP-grasp domain"/>
    <property type="match status" value="1"/>
</dbReference>
<organism evidence="12 13">
    <name type="scientific">SAR86 cluster bacterium</name>
    <dbReference type="NCBI Taxonomy" id="2030880"/>
    <lineage>
        <taxon>Bacteria</taxon>
        <taxon>Pseudomonadati</taxon>
        <taxon>Pseudomonadota</taxon>
        <taxon>Gammaproteobacteria</taxon>
        <taxon>SAR86 cluster</taxon>
    </lineage>
</organism>
<dbReference type="Gene3D" id="3.40.50.1760">
    <property type="entry name" value="Glutathione synthase, substrate-binding domain superfamily, eukaryotic"/>
    <property type="match status" value="1"/>
</dbReference>
<dbReference type="Gene3D" id="3.30.470.20">
    <property type="entry name" value="ATP-grasp fold, B domain"/>
    <property type="match status" value="1"/>
</dbReference>